<dbReference type="Proteomes" id="UP000695022">
    <property type="component" value="Unplaced"/>
</dbReference>
<dbReference type="Pfam" id="PF02784">
    <property type="entry name" value="Orn_Arg_deC_N"/>
    <property type="match status" value="1"/>
</dbReference>
<sequence length="291" mass="31885">RLILRIVCDDSSALYKLNYQFGASLHDTRHLLTVARQLNLDVIGVSFHVGGGCPEVDAWSVAISNAKRVFEEGAEIGFSFSLLDIGGGFPGEPTAHIHFDDICDAVSVALEEHFPADSRVRVIAEPGRYMVGSALTLVVNVIAKRTVFCGNDETGTKEAENMLYVNDGVFGSFFIRKLYNDVPFPTLLEAVEDEGKEKCRTSIWGPTCAGLDCILADVMMPDVDVGSWLAFENMGAYGVVVAPGFNGFPKPSLYLASDPEKPRRLSEVVKKEKEEKEKEERGTAVQEHPSH</sequence>
<dbReference type="InterPro" id="IPR000183">
    <property type="entry name" value="Orn/DAP/Arg_de-COase"/>
</dbReference>
<keyword evidence="3" id="KW-0663">Pyridoxal phosphate</keyword>
<keyword evidence="7" id="KW-1185">Reference proteome</keyword>
<feature type="compositionally biased region" description="Basic and acidic residues" evidence="5">
    <location>
        <begin position="258"/>
        <end position="291"/>
    </location>
</feature>
<dbReference type="PANTHER" id="PTHR11482">
    <property type="entry name" value="ARGININE/DIAMINOPIMELATE/ORNITHINE DECARBOXYLASE"/>
    <property type="match status" value="1"/>
</dbReference>
<feature type="region of interest" description="Disordered" evidence="5">
    <location>
        <begin position="253"/>
        <end position="291"/>
    </location>
</feature>
<dbReference type="PANTHER" id="PTHR11482:SF6">
    <property type="entry name" value="ORNITHINE DECARBOXYLASE 1-RELATED"/>
    <property type="match status" value="1"/>
</dbReference>
<comment type="similarity">
    <text evidence="2">Belongs to the Orn/Lys/Arg decarboxylase class-II family.</text>
</comment>
<dbReference type="GeneID" id="106811914"/>
<reference evidence="8" key="1">
    <citation type="submission" date="2025-08" db="UniProtKB">
        <authorList>
            <consortium name="RefSeq"/>
        </authorList>
    </citation>
    <scope>IDENTIFICATION</scope>
</reference>
<gene>
    <name evidence="8" type="primary">LOC106811914</name>
</gene>
<feature type="non-terminal residue" evidence="8">
    <location>
        <position position="1"/>
    </location>
</feature>
<accession>A0ABM1EG19</accession>
<organism evidence="7 8">
    <name type="scientific">Priapulus caudatus</name>
    <name type="common">Priapulid worm</name>
    <dbReference type="NCBI Taxonomy" id="37621"/>
    <lineage>
        <taxon>Eukaryota</taxon>
        <taxon>Metazoa</taxon>
        <taxon>Ecdysozoa</taxon>
        <taxon>Scalidophora</taxon>
        <taxon>Priapulida</taxon>
        <taxon>Priapulimorpha</taxon>
        <taxon>Priapulimorphida</taxon>
        <taxon>Priapulidae</taxon>
        <taxon>Priapulus</taxon>
    </lineage>
</organism>
<dbReference type="InterPro" id="IPR022644">
    <property type="entry name" value="De-COase2_N"/>
</dbReference>
<dbReference type="InterPro" id="IPR002433">
    <property type="entry name" value="Orn_de-COase"/>
</dbReference>
<dbReference type="PRINTS" id="PR01179">
    <property type="entry name" value="ODADCRBXLASE"/>
</dbReference>
<evidence type="ECO:0000256" key="5">
    <source>
        <dbReference type="SAM" id="MobiDB-lite"/>
    </source>
</evidence>
<comment type="cofactor">
    <cofactor evidence="1">
        <name>pyridoxal 5'-phosphate</name>
        <dbReference type="ChEBI" id="CHEBI:597326"/>
    </cofactor>
</comment>
<evidence type="ECO:0000256" key="1">
    <source>
        <dbReference type="ARBA" id="ARBA00001933"/>
    </source>
</evidence>
<evidence type="ECO:0000256" key="3">
    <source>
        <dbReference type="ARBA" id="ARBA00022898"/>
    </source>
</evidence>
<dbReference type="PRINTS" id="PR01182">
    <property type="entry name" value="ORNDCRBXLASE"/>
</dbReference>
<evidence type="ECO:0000256" key="2">
    <source>
        <dbReference type="ARBA" id="ARBA00008872"/>
    </source>
</evidence>
<dbReference type="Gene3D" id="2.40.37.10">
    <property type="entry name" value="Lyase, Ornithine Decarboxylase, Chain A, domain 1"/>
    <property type="match status" value="1"/>
</dbReference>
<name>A0ABM1EG19_PRICU</name>
<dbReference type="SUPFAM" id="SSF51419">
    <property type="entry name" value="PLP-binding barrel"/>
    <property type="match status" value="1"/>
</dbReference>
<dbReference type="InterPro" id="IPR029066">
    <property type="entry name" value="PLP-binding_barrel"/>
</dbReference>
<dbReference type="Gene3D" id="3.20.20.10">
    <property type="entry name" value="Alanine racemase"/>
    <property type="match status" value="1"/>
</dbReference>
<evidence type="ECO:0000313" key="7">
    <source>
        <dbReference type="Proteomes" id="UP000695022"/>
    </source>
</evidence>
<dbReference type="RefSeq" id="XP_014671140.1">
    <property type="nucleotide sequence ID" value="XM_014815654.1"/>
</dbReference>
<dbReference type="InterPro" id="IPR009006">
    <property type="entry name" value="Ala_racemase/Decarboxylase_C"/>
</dbReference>
<dbReference type="SUPFAM" id="SSF50621">
    <property type="entry name" value="Alanine racemase C-terminal domain-like"/>
    <property type="match status" value="1"/>
</dbReference>
<evidence type="ECO:0000259" key="6">
    <source>
        <dbReference type="Pfam" id="PF02784"/>
    </source>
</evidence>
<evidence type="ECO:0000256" key="4">
    <source>
        <dbReference type="ARBA" id="ARBA00023239"/>
    </source>
</evidence>
<proteinExistence type="inferred from homology"/>
<protein>
    <submittedName>
        <fullName evidence="8">Ornithine decarboxylase-like</fullName>
    </submittedName>
</protein>
<feature type="domain" description="Orn/DAP/Arg decarboxylase 2 N-terminal" evidence="6">
    <location>
        <begin position="1"/>
        <end position="131"/>
    </location>
</feature>
<evidence type="ECO:0000313" key="8">
    <source>
        <dbReference type="RefSeq" id="XP_014671140.1"/>
    </source>
</evidence>
<keyword evidence="4" id="KW-0456">Lyase</keyword>